<reference evidence="2 3" key="1">
    <citation type="submission" date="2018-06" db="EMBL/GenBank/DDBJ databases">
        <authorList>
            <consortium name="Pathogen Informatics"/>
            <person name="Doyle S."/>
        </authorList>
    </citation>
    <scope>NUCLEOTIDE SEQUENCE [LARGE SCALE GENOMIC DNA]</scope>
    <source>
        <strain evidence="2 3">NCTC10860</strain>
    </source>
</reference>
<accession>A0A379K521</accession>
<organism evidence="2 3">
    <name type="scientific">Ectopseudomonas oleovorans</name>
    <name type="common">Pseudomonas oleovorans</name>
    <dbReference type="NCBI Taxonomy" id="301"/>
    <lineage>
        <taxon>Bacteria</taxon>
        <taxon>Pseudomonadati</taxon>
        <taxon>Pseudomonadota</taxon>
        <taxon>Gammaproteobacteria</taxon>
        <taxon>Pseudomonadales</taxon>
        <taxon>Pseudomonadaceae</taxon>
        <taxon>Ectopseudomonas</taxon>
    </lineage>
</organism>
<proteinExistence type="predicted"/>
<name>A0A379K521_ECTOL</name>
<feature type="region of interest" description="Disordered" evidence="1">
    <location>
        <begin position="252"/>
        <end position="288"/>
    </location>
</feature>
<sequence>MVSILGKLAGATGEARARAKADADQRAAAGSAEKSVILSPQDVRGDYDVARLLTTTLGGKMRAMTSDDLAAFRHNAKLLGNRFKGGITPRNVIDMSEAEDRKRARLQITMAVPAAARGVRDSSKKVDRLEVRFITNASKDSEDTRHYVMVEFMGYPAAVASGAMSAGKAAALMRKQNVRFDCDCGRHRYWFRYLATIGNYNAGRAETGYPKIRNPNLAGMACKHVLRVMTEIEASGLVLSFLTRAIEKGRQSEDGAGAIRTSQKEADKQAAKQAARPKVRAASSGDRDFERAAAALRKTSRATKTTAKRAAGGGKRLAALSGEPAAKDMLLGIISQLGITREQAIAILEGAK</sequence>
<dbReference type="Proteomes" id="UP000254084">
    <property type="component" value="Unassembled WGS sequence"/>
</dbReference>
<evidence type="ECO:0000313" key="3">
    <source>
        <dbReference type="Proteomes" id="UP000254084"/>
    </source>
</evidence>
<evidence type="ECO:0000313" key="2">
    <source>
        <dbReference type="EMBL" id="SUD59796.1"/>
    </source>
</evidence>
<dbReference type="RefSeq" id="WP_084340505.1">
    <property type="nucleotide sequence ID" value="NZ_UGUW01000004.1"/>
</dbReference>
<dbReference type="EMBL" id="UGUW01000004">
    <property type="protein sequence ID" value="SUD59796.1"/>
    <property type="molecule type" value="Genomic_DNA"/>
</dbReference>
<gene>
    <name evidence="2" type="ORF">NCTC10860_02107</name>
</gene>
<evidence type="ECO:0008006" key="4">
    <source>
        <dbReference type="Google" id="ProtNLM"/>
    </source>
</evidence>
<feature type="compositionally biased region" description="Low complexity" evidence="1">
    <location>
        <begin position="271"/>
        <end position="282"/>
    </location>
</feature>
<evidence type="ECO:0000256" key="1">
    <source>
        <dbReference type="SAM" id="MobiDB-lite"/>
    </source>
</evidence>
<dbReference type="AlphaFoldDB" id="A0A379K521"/>
<protein>
    <recommendedName>
        <fullName evidence="4">SWIM-type domain-containing protein</fullName>
    </recommendedName>
</protein>